<evidence type="ECO:0000256" key="6">
    <source>
        <dbReference type="ARBA" id="ARBA00023049"/>
    </source>
</evidence>
<dbReference type="Proteomes" id="UP000595437">
    <property type="component" value="Chromosome 4"/>
</dbReference>
<feature type="domain" description="Peptidase M16 N-terminal" evidence="7">
    <location>
        <begin position="18"/>
        <end position="97"/>
    </location>
</feature>
<dbReference type="AlphaFoldDB" id="A0A7T8QTB1"/>
<evidence type="ECO:0000313" key="9">
    <source>
        <dbReference type="Proteomes" id="UP000595437"/>
    </source>
</evidence>
<dbReference type="InterPro" id="IPR050626">
    <property type="entry name" value="Peptidase_M16"/>
</dbReference>
<dbReference type="SUPFAM" id="SSF63411">
    <property type="entry name" value="LuxS/MPP-like metallohydrolase"/>
    <property type="match status" value="1"/>
</dbReference>
<dbReference type="InterPro" id="IPR011249">
    <property type="entry name" value="Metalloenz_LuxS/M16"/>
</dbReference>
<feature type="non-terminal residue" evidence="8">
    <location>
        <position position="1"/>
    </location>
</feature>
<gene>
    <name evidence="8" type="ORF">FKW44_007078</name>
</gene>
<reference evidence="9" key="1">
    <citation type="submission" date="2021-01" db="EMBL/GenBank/DDBJ databases">
        <title>Caligus Genome Assembly.</title>
        <authorList>
            <person name="Gallardo-Escarate C."/>
        </authorList>
    </citation>
    <scope>NUCLEOTIDE SEQUENCE [LARGE SCALE GENOMIC DNA]</scope>
</reference>
<evidence type="ECO:0000313" key="8">
    <source>
        <dbReference type="EMBL" id="QQP54289.1"/>
    </source>
</evidence>
<keyword evidence="6" id="KW-0482">Metalloprotease</keyword>
<accession>A0A7T8QTB1</accession>
<comment type="similarity">
    <text evidence="1">Belongs to the peptidase M16 family.</text>
</comment>
<dbReference type="PANTHER" id="PTHR43690:SF18">
    <property type="entry name" value="INSULIN-DEGRADING ENZYME-RELATED"/>
    <property type="match status" value="1"/>
</dbReference>
<keyword evidence="5" id="KW-0862">Zinc</keyword>
<evidence type="ECO:0000256" key="3">
    <source>
        <dbReference type="ARBA" id="ARBA00022723"/>
    </source>
</evidence>
<evidence type="ECO:0000256" key="1">
    <source>
        <dbReference type="ARBA" id="ARBA00007261"/>
    </source>
</evidence>
<dbReference type="Pfam" id="PF00675">
    <property type="entry name" value="Peptidase_M16"/>
    <property type="match status" value="1"/>
</dbReference>
<dbReference type="GO" id="GO:0043171">
    <property type="term" value="P:peptide catabolic process"/>
    <property type="evidence" value="ECO:0007669"/>
    <property type="project" value="TreeGrafter"/>
</dbReference>
<dbReference type="GO" id="GO:0005829">
    <property type="term" value="C:cytosol"/>
    <property type="evidence" value="ECO:0007669"/>
    <property type="project" value="TreeGrafter"/>
</dbReference>
<keyword evidence="2" id="KW-0645">Protease</keyword>
<name>A0A7T8QTB1_CALRO</name>
<protein>
    <submittedName>
        <fullName evidence="8">Insulin-degrading enzyme</fullName>
    </submittedName>
</protein>
<dbReference type="GO" id="GO:0004222">
    <property type="term" value="F:metalloendopeptidase activity"/>
    <property type="evidence" value="ECO:0007669"/>
    <property type="project" value="TreeGrafter"/>
</dbReference>
<evidence type="ECO:0000256" key="4">
    <source>
        <dbReference type="ARBA" id="ARBA00022801"/>
    </source>
</evidence>
<keyword evidence="9" id="KW-1185">Reference proteome</keyword>
<sequence>MSAAFSDPVNLQGLSHLTFPNESYSEFLSKKGGSSNAFTTSEHTNFHFEVPSDHFEESLKRFISYFESPVFRENAMNTELDIIESEHEKNRFNDVWRTNQ</sequence>
<keyword evidence="3" id="KW-0479">Metal-binding</keyword>
<dbReference type="GO" id="GO:0005739">
    <property type="term" value="C:mitochondrion"/>
    <property type="evidence" value="ECO:0007669"/>
    <property type="project" value="TreeGrafter"/>
</dbReference>
<evidence type="ECO:0000256" key="2">
    <source>
        <dbReference type="ARBA" id="ARBA00022670"/>
    </source>
</evidence>
<dbReference type="OrthoDB" id="952271at2759"/>
<organism evidence="8 9">
    <name type="scientific">Caligus rogercresseyi</name>
    <name type="common">Sea louse</name>
    <dbReference type="NCBI Taxonomy" id="217165"/>
    <lineage>
        <taxon>Eukaryota</taxon>
        <taxon>Metazoa</taxon>
        <taxon>Ecdysozoa</taxon>
        <taxon>Arthropoda</taxon>
        <taxon>Crustacea</taxon>
        <taxon>Multicrustacea</taxon>
        <taxon>Hexanauplia</taxon>
        <taxon>Copepoda</taxon>
        <taxon>Siphonostomatoida</taxon>
        <taxon>Caligidae</taxon>
        <taxon>Caligus</taxon>
    </lineage>
</organism>
<dbReference type="GO" id="GO:0046872">
    <property type="term" value="F:metal ion binding"/>
    <property type="evidence" value="ECO:0007669"/>
    <property type="project" value="UniProtKB-KW"/>
</dbReference>
<dbReference type="EMBL" id="CP045893">
    <property type="protein sequence ID" value="QQP54289.1"/>
    <property type="molecule type" value="Genomic_DNA"/>
</dbReference>
<evidence type="ECO:0000256" key="5">
    <source>
        <dbReference type="ARBA" id="ARBA00022833"/>
    </source>
</evidence>
<dbReference type="GO" id="GO:0051603">
    <property type="term" value="P:proteolysis involved in protein catabolic process"/>
    <property type="evidence" value="ECO:0007669"/>
    <property type="project" value="TreeGrafter"/>
</dbReference>
<proteinExistence type="inferred from homology"/>
<dbReference type="PANTHER" id="PTHR43690">
    <property type="entry name" value="NARDILYSIN"/>
    <property type="match status" value="1"/>
</dbReference>
<keyword evidence="4" id="KW-0378">Hydrolase</keyword>
<dbReference type="InterPro" id="IPR011765">
    <property type="entry name" value="Pept_M16_N"/>
</dbReference>
<dbReference type="Gene3D" id="3.30.830.10">
    <property type="entry name" value="Metalloenzyme, LuxS/M16 peptidase-like"/>
    <property type="match status" value="1"/>
</dbReference>
<evidence type="ECO:0000259" key="7">
    <source>
        <dbReference type="Pfam" id="PF00675"/>
    </source>
</evidence>